<name>A0A1J4J2D3_9EUKA</name>
<evidence type="ECO:0000256" key="3">
    <source>
        <dbReference type="ARBA" id="ARBA00022927"/>
    </source>
</evidence>
<accession>A0A1J4J2D3</accession>
<sequence>MQRSTSIQFEDENMRRDSFSSLSNSSADLSRYQEQLARERNSRTLNLRHINRVTIAGLMQNPNLNSAQMSHGNLVDSSNFPFLEPSKLIEILRNNNLQEISITVKSICEVSMNSPRLLKILLSSQDVVDTIVDCFNNDISNDICLQLLILTVAIFPHCGNLQESFVDGLIFQFLNFFESDSSEIIIKTITTVAVFSSSSAYARDAILSMEIHRILIDLALTERSLELTQACCDALLAIFSNNTAISSEILIATVEPLSQLLKLQDRTSIARIVDCFVEMSNQYNTIIFNYYDVGLFKLSVEMLKDDVLIGPALRLIGNLSVAQPCQVKDLLNDGILQILVPLLHTEYAADSFWVLSNLLENMTSEVIQYFNREFVTGVIDIATQSNFEVMKEASFFLSTMILFTPSQNLPLFMDDHIIDILVTMLGCGVSLVILRCLDTLTRFLRYTQMNISKCGEFFTDLLNSDLNDRLQELGELETGLVKEKSMYVAQIMQEIEQELAQ</sequence>
<keyword evidence="6" id="KW-1185">Reference proteome</keyword>
<evidence type="ECO:0000256" key="4">
    <source>
        <dbReference type="SAM" id="MobiDB-lite"/>
    </source>
</evidence>
<evidence type="ECO:0000256" key="2">
    <source>
        <dbReference type="ARBA" id="ARBA00022448"/>
    </source>
</evidence>
<evidence type="ECO:0000313" key="6">
    <source>
        <dbReference type="Proteomes" id="UP000179807"/>
    </source>
</evidence>
<organism evidence="5 6">
    <name type="scientific">Tritrichomonas foetus</name>
    <dbReference type="NCBI Taxonomy" id="1144522"/>
    <lineage>
        <taxon>Eukaryota</taxon>
        <taxon>Metamonada</taxon>
        <taxon>Parabasalia</taxon>
        <taxon>Tritrichomonadida</taxon>
        <taxon>Tritrichomonadidae</taxon>
        <taxon>Tritrichomonas</taxon>
    </lineage>
</organism>
<protein>
    <submittedName>
        <fullName evidence="5">Uncharacterized protein</fullName>
    </submittedName>
</protein>
<dbReference type="GO" id="GO:0015031">
    <property type="term" value="P:protein transport"/>
    <property type="evidence" value="ECO:0007669"/>
    <property type="project" value="UniProtKB-KW"/>
</dbReference>
<dbReference type="PANTHER" id="PTHR23316">
    <property type="entry name" value="IMPORTIN ALPHA"/>
    <property type="match status" value="1"/>
</dbReference>
<keyword evidence="3" id="KW-0653">Protein transport</keyword>
<keyword evidence="2" id="KW-0813">Transport</keyword>
<dbReference type="InterPro" id="IPR016024">
    <property type="entry name" value="ARM-type_fold"/>
</dbReference>
<dbReference type="OrthoDB" id="29145at2759"/>
<gene>
    <name evidence="5" type="ORF">TRFO_11605</name>
</gene>
<dbReference type="Gene3D" id="1.25.10.10">
    <property type="entry name" value="Leucine-rich Repeat Variant"/>
    <property type="match status" value="1"/>
</dbReference>
<comment type="similarity">
    <text evidence="1">Belongs to the importin alpha family.</text>
</comment>
<proteinExistence type="inferred from homology"/>
<dbReference type="EMBL" id="MLAK01001382">
    <property type="protein sequence ID" value="OHS93622.1"/>
    <property type="molecule type" value="Genomic_DNA"/>
</dbReference>
<dbReference type="InterPro" id="IPR011989">
    <property type="entry name" value="ARM-like"/>
</dbReference>
<evidence type="ECO:0000256" key="1">
    <source>
        <dbReference type="ARBA" id="ARBA00010394"/>
    </source>
</evidence>
<dbReference type="GeneID" id="94830831"/>
<dbReference type="SUPFAM" id="SSF48371">
    <property type="entry name" value="ARM repeat"/>
    <property type="match status" value="1"/>
</dbReference>
<dbReference type="RefSeq" id="XP_068346759.1">
    <property type="nucleotide sequence ID" value="XM_068496127.1"/>
</dbReference>
<evidence type="ECO:0000313" key="5">
    <source>
        <dbReference type="EMBL" id="OHS93622.1"/>
    </source>
</evidence>
<feature type="region of interest" description="Disordered" evidence="4">
    <location>
        <begin position="1"/>
        <end position="23"/>
    </location>
</feature>
<comment type="caution">
    <text evidence="5">The sequence shown here is derived from an EMBL/GenBank/DDBJ whole genome shotgun (WGS) entry which is preliminary data.</text>
</comment>
<dbReference type="AlphaFoldDB" id="A0A1J4J2D3"/>
<reference evidence="5" key="1">
    <citation type="submission" date="2016-10" db="EMBL/GenBank/DDBJ databases">
        <authorList>
            <person name="Benchimol M."/>
            <person name="Almeida L.G."/>
            <person name="Vasconcelos A.T."/>
            <person name="Perreira-Neves A."/>
            <person name="Rosa I.A."/>
            <person name="Tasca T."/>
            <person name="Bogo M.R."/>
            <person name="de Souza W."/>
        </authorList>
    </citation>
    <scope>NUCLEOTIDE SEQUENCE [LARGE SCALE GENOMIC DNA]</scope>
    <source>
        <strain evidence="5">K</strain>
    </source>
</reference>
<dbReference type="Proteomes" id="UP000179807">
    <property type="component" value="Unassembled WGS sequence"/>
</dbReference>
<dbReference type="VEuPathDB" id="TrichDB:TRFO_11605"/>